<dbReference type="InterPro" id="IPR029068">
    <property type="entry name" value="Glyas_Bleomycin-R_OHBP_Dase"/>
</dbReference>
<proteinExistence type="predicted"/>
<dbReference type="SUPFAM" id="SSF54593">
    <property type="entry name" value="Glyoxalase/Bleomycin resistance protein/Dihydroxybiphenyl dioxygenase"/>
    <property type="match status" value="1"/>
</dbReference>
<dbReference type="PROSITE" id="PS51819">
    <property type="entry name" value="VOC"/>
    <property type="match status" value="1"/>
</dbReference>
<dbReference type="AlphaFoldDB" id="A0A6H9YIM5"/>
<organism evidence="2 3">
    <name type="scientific">Actinomadura rudentiformis</name>
    <dbReference type="NCBI Taxonomy" id="359158"/>
    <lineage>
        <taxon>Bacteria</taxon>
        <taxon>Bacillati</taxon>
        <taxon>Actinomycetota</taxon>
        <taxon>Actinomycetes</taxon>
        <taxon>Streptosporangiales</taxon>
        <taxon>Thermomonosporaceae</taxon>
        <taxon>Actinomadura</taxon>
    </lineage>
</organism>
<dbReference type="EMBL" id="WBMT01000011">
    <property type="protein sequence ID" value="KAB2346514.1"/>
    <property type="molecule type" value="Genomic_DNA"/>
</dbReference>
<dbReference type="InterPro" id="IPR037523">
    <property type="entry name" value="VOC_core"/>
</dbReference>
<evidence type="ECO:0000313" key="2">
    <source>
        <dbReference type="EMBL" id="KAB2346514.1"/>
    </source>
</evidence>
<dbReference type="Proteomes" id="UP000468735">
    <property type="component" value="Unassembled WGS sequence"/>
</dbReference>
<dbReference type="Pfam" id="PF00903">
    <property type="entry name" value="Glyoxalase"/>
    <property type="match status" value="1"/>
</dbReference>
<dbReference type="PANTHER" id="PTHR33993">
    <property type="entry name" value="GLYOXALASE-RELATED"/>
    <property type="match status" value="1"/>
</dbReference>
<dbReference type="OrthoDB" id="9793039at2"/>
<dbReference type="Gene3D" id="3.10.180.10">
    <property type="entry name" value="2,3-Dihydroxybiphenyl 1,2-Dioxygenase, domain 1"/>
    <property type="match status" value="1"/>
</dbReference>
<name>A0A6H9YIM5_9ACTN</name>
<dbReference type="CDD" id="cd07247">
    <property type="entry name" value="SgaA_N_like"/>
    <property type="match status" value="1"/>
</dbReference>
<protein>
    <submittedName>
        <fullName evidence="2">VOC family protein</fullName>
    </submittedName>
</protein>
<feature type="domain" description="VOC" evidence="1">
    <location>
        <begin position="8"/>
        <end position="126"/>
    </location>
</feature>
<evidence type="ECO:0000259" key="1">
    <source>
        <dbReference type="PROSITE" id="PS51819"/>
    </source>
</evidence>
<dbReference type="InterPro" id="IPR004360">
    <property type="entry name" value="Glyas_Fos-R_dOase_dom"/>
</dbReference>
<dbReference type="InterPro" id="IPR052164">
    <property type="entry name" value="Anthracycline_SecMetBiosynth"/>
</dbReference>
<dbReference type="RefSeq" id="WP_151563543.1">
    <property type="nucleotide sequence ID" value="NZ_WBMT01000011.1"/>
</dbReference>
<gene>
    <name evidence="2" type="ORF">F8566_23985</name>
</gene>
<dbReference type="PANTHER" id="PTHR33993:SF14">
    <property type="entry name" value="GB|AAF24581.1"/>
    <property type="match status" value="1"/>
</dbReference>
<accession>A0A6H9YIM5</accession>
<sequence>MTVPTFNTVAWFQVGTAAPEDARRFYGELFGWRFQIDPDEDGYDLISYPGAERPSGGVAYAGTDAHLEGVDDQAMFLVLVEDVAAMCERTERLGGKVERPLATTVSGLKFAYVVDPAGNRFGLFTPPLPTA</sequence>
<reference evidence="2 3" key="1">
    <citation type="submission" date="2019-09" db="EMBL/GenBank/DDBJ databases">
        <title>Actinomadura physcomitrii sp. nov., a novel actinomycete isolated from moss [Physcomitrium sphaericum (Ludw) Fuernr].</title>
        <authorList>
            <person name="Zhuang X."/>
            <person name="Liu C."/>
        </authorList>
    </citation>
    <scope>NUCLEOTIDE SEQUENCE [LARGE SCALE GENOMIC DNA]</scope>
    <source>
        <strain evidence="2 3">HMC1</strain>
    </source>
</reference>
<keyword evidence="3" id="KW-1185">Reference proteome</keyword>
<evidence type="ECO:0000313" key="3">
    <source>
        <dbReference type="Proteomes" id="UP000468735"/>
    </source>
</evidence>
<comment type="caution">
    <text evidence="2">The sequence shown here is derived from an EMBL/GenBank/DDBJ whole genome shotgun (WGS) entry which is preliminary data.</text>
</comment>